<dbReference type="KEGG" id="cbr:CBG_08696"/>
<keyword evidence="7" id="KW-1133">Transmembrane helix</keyword>
<dbReference type="STRING" id="6238.A8X6S7"/>
<evidence type="ECO:0000313" key="8">
    <source>
        <dbReference type="EMBL" id="CAP28338.1"/>
    </source>
</evidence>
<feature type="non-terminal residue" evidence="8">
    <location>
        <position position="1"/>
    </location>
</feature>
<dbReference type="GeneID" id="8578387"/>
<reference evidence="8 9" key="1">
    <citation type="journal article" date="2003" name="PLoS Biol.">
        <title>The genome sequence of Caenorhabditis briggsae: a platform for comparative genomics.</title>
        <authorList>
            <person name="Stein L.D."/>
            <person name="Bao Z."/>
            <person name="Blasiar D."/>
            <person name="Blumenthal T."/>
            <person name="Brent M.R."/>
            <person name="Chen N."/>
            <person name="Chinwalla A."/>
            <person name="Clarke L."/>
            <person name="Clee C."/>
            <person name="Coghlan A."/>
            <person name="Coulson A."/>
            <person name="D'Eustachio P."/>
            <person name="Fitch D.H."/>
            <person name="Fulton L.A."/>
            <person name="Fulton R.E."/>
            <person name="Griffiths-Jones S."/>
            <person name="Harris T.W."/>
            <person name="Hillier L.W."/>
            <person name="Kamath R."/>
            <person name="Kuwabara P.E."/>
            <person name="Mardis E.R."/>
            <person name="Marra M.A."/>
            <person name="Miner T.L."/>
            <person name="Minx P."/>
            <person name="Mullikin J.C."/>
            <person name="Plumb R.W."/>
            <person name="Rogers J."/>
            <person name="Schein J.E."/>
            <person name="Sohrmann M."/>
            <person name="Spieth J."/>
            <person name="Stajich J.E."/>
            <person name="Wei C."/>
            <person name="Willey D."/>
            <person name="Wilson R.K."/>
            <person name="Durbin R."/>
            <person name="Waterston R.H."/>
        </authorList>
    </citation>
    <scope>NUCLEOTIDE SEQUENCE [LARGE SCALE GENOMIC DNA]</scope>
    <source>
        <strain evidence="8 9">AF16</strain>
    </source>
</reference>
<gene>
    <name evidence="8" type="ORF">CBG08696</name>
    <name evidence="8" type="ORF">CBG_08696</name>
</gene>
<evidence type="ECO:0000256" key="2">
    <source>
        <dbReference type="ARBA" id="ARBA00012544"/>
    </source>
</evidence>
<dbReference type="Pfam" id="PF00201">
    <property type="entry name" value="UDPGT"/>
    <property type="match status" value="1"/>
</dbReference>
<feature type="transmembrane region" description="Helical" evidence="7">
    <location>
        <begin position="151"/>
        <end position="174"/>
    </location>
</feature>
<dbReference type="CTD" id="8578387"/>
<dbReference type="SUPFAM" id="SSF53756">
    <property type="entry name" value="UDP-Glycosyltransferase/glycogen phosphorylase"/>
    <property type="match status" value="1"/>
</dbReference>
<dbReference type="GO" id="GO:0015020">
    <property type="term" value="F:glucuronosyltransferase activity"/>
    <property type="evidence" value="ECO:0007669"/>
    <property type="project" value="UniProtKB-EC"/>
</dbReference>
<organism evidence="8 9">
    <name type="scientific">Caenorhabditis briggsae</name>
    <dbReference type="NCBI Taxonomy" id="6238"/>
    <lineage>
        <taxon>Eukaryota</taxon>
        <taxon>Metazoa</taxon>
        <taxon>Ecdysozoa</taxon>
        <taxon>Nematoda</taxon>
        <taxon>Chromadorea</taxon>
        <taxon>Rhabditida</taxon>
        <taxon>Rhabditina</taxon>
        <taxon>Rhabditomorpha</taxon>
        <taxon>Rhabditoidea</taxon>
        <taxon>Rhabditidae</taxon>
        <taxon>Peloderinae</taxon>
        <taxon>Caenorhabditis</taxon>
    </lineage>
</organism>
<name>A8X6S7_CAEBR</name>
<dbReference type="InterPro" id="IPR002213">
    <property type="entry name" value="UDP_glucos_trans"/>
</dbReference>
<evidence type="ECO:0000256" key="4">
    <source>
        <dbReference type="ARBA" id="ARBA00022679"/>
    </source>
</evidence>
<keyword evidence="5" id="KW-0732">Signal</keyword>
<protein>
    <recommendedName>
        <fullName evidence="2">glucuronosyltransferase</fullName>
        <ecNumber evidence="2">2.4.1.17</ecNumber>
    </recommendedName>
</protein>
<proteinExistence type="inferred from homology"/>
<keyword evidence="4" id="KW-0808">Transferase</keyword>
<evidence type="ECO:0000256" key="5">
    <source>
        <dbReference type="ARBA" id="ARBA00022729"/>
    </source>
</evidence>
<evidence type="ECO:0000256" key="6">
    <source>
        <dbReference type="ARBA" id="ARBA00047475"/>
    </source>
</evidence>
<sequence>RSRNGTIIFSFGTQVPGKVYPRYAVKNFVKVFKKYSEYTFLWKYEIQPGEEKMFEEAKNVILVDWLPQTDLLYDQRVIGFISHVGLNSFNEASYAGKPIIAIPLFADQPHNAANVEKPDQPKERFVQWMEYAAANPGLHRIFELPGSRMGIEYYCVDAIVLLISVAALGFYLIVKVTKILSSKIMLMKKVKHE</sequence>
<keyword evidence="7" id="KW-0812">Transmembrane</keyword>
<dbReference type="EC" id="2.4.1.17" evidence="2"/>
<keyword evidence="9" id="KW-1185">Reference proteome</keyword>
<evidence type="ECO:0000313" key="9">
    <source>
        <dbReference type="Proteomes" id="UP000008549"/>
    </source>
</evidence>
<dbReference type="InParanoid" id="A8X6S7"/>
<dbReference type="AlphaFoldDB" id="A8X6S7"/>
<dbReference type="Gene3D" id="3.40.50.2000">
    <property type="entry name" value="Glycogen Phosphorylase B"/>
    <property type="match status" value="1"/>
</dbReference>
<keyword evidence="3" id="KW-0328">Glycosyltransferase</keyword>
<accession>A8X6S7</accession>
<dbReference type="PANTHER" id="PTHR48043:SF76">
    <property type="entry name" value="GLUCURONOSYLTRANSFERASE"/>
    <property type="match status" value="1"/>
</dbReference>
<evidence type="ECO:0000256" key="3">
    <source>
        <dbReference type="ARBA" id="ARBA00022676"/>
    </source>
</evidence>
<dbReference type="CDD" id="cd03784">
    <property type="entry name" value="GT1_Gtf-like"/>
    <property type="match status" value="1"/>
</dbReference>
<reference evidence="8 9" key="2">
    <citation type="journal article" date="2011" name="PLoS Genet.">
        <title>Caenorhabditis briggsae recombinant inbred line genotypes reveal inter-strain incompatibility and the evolution of recombination.</title>
        <authorList>
            <person name="Ross J.A."/>
            <person name="Koboldt D.C."/>
            <person name="Staisch J.E."/>
            <person name="Chamberlin H.M."/>
            <person name="Gupta B.P."/>
            <person name="Miller R.D."/>
            <person name="Baird S.E."/>
            <person name="Haag E.S."/>
        </authorList>
    </citation>
    <scope>NUCLEOTIDE SEQUENCE [LARGE SCALE GENOMIC DNA]</scope>
    <source>
        <strain evidence="8 9">AF16</strain>
    </source>
</reference>
<dbReference type="InterPro" id="IPR050271">
    <property type="entry name" value="UDP-glycosyltransferase"/>
</dbReference>
<dbReference type="RefSeq" id="XP_002636392.1">
    <property type="nucleotide sequence ID" value="XM_002636346.1"/>
</dbReference>
<comment type="similarity">
    <text evidence="1">Belongs to the UDP-glycosyltransferase family.</text>
</comment>
<comment type="catalytic activity">
    <reaction evidence="6">
        <text>glucuronate acceptor + UDP-alpha-D-glucuronate = acceptor beta-D-glucuronoside + UDP + H(+)</text>
        <dbReference type="Rhea" id="RHEA:21032"/>
        <dbReference type="ChEBI" id="CHEBI:15378"/>
        <dbReference type="ChEBI" id="CHEBI:58052"/>
        <dbReference type="ChEBI" id="CHEBI:58223"/>
        <dbReference type="ChEBI" id="CHEBI:132367"/>
        <dbReference type="ChEBI" id="CHEBI:132368"/>
        <dbReference type="EC" id="2.4.1.17"/>
    </reaction>
</comment>
<dbReference type="EMBL" id="HE601197">
    <property type="protein sequence ID" value="CAP28338.1"/>
    <property type="molecule type" value="Genomic_DNA"/>
</dbReference>
<evidence type="ECO:0000256" key="1">
    <source>
        <dbReference type="ARBA" id="ARBA00009995"/>
    </source>
</evidence>
<keyword evidence="7" id="KW-0472">Membrane</keyword>
<evidence type="ECO:0000256" key="7">
    <source>
        <dbReference type="SAM" id="Phobius"/>
    </source>
</evidence>
<dbReference type="eggNOG" id="KOG1192">
    <property type="taxonomic scope" value="Eukaryota"/>
</dbReference>
<dbReference type="PANTHER" id="PTHR48043">
    <property type="entry name" value="EG:EG0003.4 PROTEIN-RELATED"/>
    <property type="match status" value="1"/>
</dbReference>
<dbReference type="HOGENOM" id="CLU_1412046_0_0_1"/>
<dbReference type="Proteomes" id="UP000008549">
    <property type="component" value="Unassembled WGS sequence"/>
</dbReference>